<evidence type="ECO:0000313" key="1">
    <source>
        <dbReference type="EMBL" id="EGO28554.1"/>
    </source>
</evidence>
<dbReference type="InterPro" id="IPR050600">
    <property type="entry name" value="SETD3_SETD6_MTase"/>
</dbReference>
<dbReference type="InterPro" id="IPR046341">
    <property type="entry name" value="SET_dom_sf"/>
</dbReference>
<dbReference type="EMBL" id="GL945430">
    <property type="protein sequence ID" value="EGO28554.1"/>
    <property type="molecule type" value="Genomic_DNA"/>
</dbReference>
<accession>F8NLD7</accession>
<dbReference type="Gene3D" id="3.90.1410.10">
    <property type="entry name" value="set domain protein methyltransferase, domain 1"/>
    <property type="match status" value="1"/>
</dbReference>
<feature type="non-terminal residue" evidence="1">
    <location>
        <position position="405"/>
    </location>
</feature>
<dbReference type="RefSeq" id="XP_007314753.1">
    <property type="nucleotide sequence ID" value="XM_007314691.1"/>
</dbReference>
<dbReference type="GO" id="GO:0016279">
    <property type="term" value="F:protein-lysine N-methyltransferase activity"/>
    <property type="evidence" value="ECO:0007669"/>
    <property type="project" value="TreeGrafter"/>
</dbReference>
<dbReference type="HOGENOM" id="CLU_048453_0_0_1"/>
<evidence type="ECO:0008006" key="3">
    <source>
        <dbReference type="Google" id="ProtNLM"/>
    </source>
</evidence>
<organism evidence="2">
    <name type="scientific">Serpula lacrymans var. lacrymans (strain S7.9)</name>
    <name type="common">Dry rot fungus</name>
    <dbReference type="NCBI Taxonomy" id="578457"/>
    <lineage>
        <taxon>Eukaryota</taxon>
        <taxon>Fungi</taxon>
        <taxon>Dikarya</taxon>
        <taxon>Basidiomycota</taxon>
        <taxon>Agaricomycotina</taxon>
        <taxon>Agaricomycetes</taxon>
        <taxon>Agaricomycetidae</taxon>
        <taxon>Boletales</taxon>
        <taxon>Coniophorineae</taxon>
        <taxon>Serpulaceae</taxon>
        <taxon>Serpula</taxon>
    </lineage>
</organism>
<reference evidence="2" key="1">
    <citation type="journal article" date="2011" name="Science">
        <title>The plant cell wall-decomposing machinery underlies the functional diversity of forest fungi.</title>
        <authorList>
            <person name="Eastwood D.C."/>
            <person name="Floudas D."/>
            <person name="Binder M."/>
            <person name="Majcherczyk A."/>
            <person name="Schneider P."/>
            <person name="Aerts A."/>
            <person name="Asiegbu F.O."/>
            <person name="Baker S.E."/>
            <person name="Barry K."/>
            <person name="Bendiksby M."/>
            <person name="Blumentritt M."/>
            <person name="Coutinho P.M."/>
            <person name="Cullen D."/>
            <person name="de Vries R.P."/>
            <person name="Gathman A."/>
            <person name="Goodell B."/>
            <person name="Henrissat B."/>
            <person name="Ihrmark K."/>
            <person name="Kauserud H."/>
            <person name="Kohler A."/>
            <person name="LaButti K."/>
            <person name="Lapidus A."/>
            <person name="Lavin J.L."/>
            <person name="Lee Y.-H."/>
            <person name="Lindquist E."/>
            <person name="Lilly W."/>
            <person name="Lucas S."/>
            <person name="Morin E."/>
            <person name="Murat C."/>
            <person name="Oguiza J.A."/>
            <person name="Park J."/>
            <person name="Pisabarro A.G."/>
            <person name="Riley R."/>
            <person name="Rosling A."/>
            <person name="Salamov A."/>
            <person name="Schmidt O."/>
            <person name="Schmutz J."/>
            <person name="Skrede I."/>
            <person name="Stenlid J."/>
            <person name="Wiebenga A."/>
            <person name="Xie X."/>
            <person name="Kuees U."/>
            <person name="Hibbett D.S."/>
            <person name="Hoffmeister D."/>
            <person name="Hoegberg N."/>
            <person name="Martin F."/>
            <person name="Grigoriev I.V."/>
            <person name="Watkinson S.C."/>
        </authorList>
    </citation>
    <scope>NUCLEOTIDE SEQUENCE [LARGE SCALE GENOMIC DNA]</scope>
    <source>
        <strain evidence="2">S7.9</strain>
    </source>
</reference>
<sequence length="405" mass="44738">MALESVAISAFKEWFSEQGGYFHPSVLLLHGPTGVSAMAQDTLVPDTTIVSCPFSLVITPELSRKALSLLMDGSAVLNVWTERQLICAYICFHWLISPQNSTPDHLKHTHYLNTLPSSNDLRTPLHFTSDELDAFNGTNLYGATVDRECSWRSEWQACKTDISSVSSLWGEKFTWENYLTASTYMSSRAFPSTLLSKEPTLKSTPSSYPVLIPGVDSLNHCRGLPISWVVSFPEPVAISTVNSTKPTVSLVGHTITQAGQEVFNNYGPKPNSELILGYGFSLPQNQDDTIVLQIGGAPTSSRKKWEVGRKAHGAEGVWEEVLGLIAQGAEATYEDELEAADVLSEMLTSLIEHLPEVSDADDDKDIRPEVELMMEHYLEGQRSILDSLLEFIDLKRQSAIEAARD</sequence>
<name>F8NLD7_SERL9</name>
<dbReference type="PANTHER" id="PTHR13271:SF147">
    <property type="entry name" value="PROTEIN-LYSINE N-METHYLTRANSFERASE EFM1-RELATED"/>
    <property type="match status" value="1"/>
</dbReference>
<dbReference type="KEGG" id="sla:SERLADRAFT_359866"/>
<dbReference type="Proteomes" id="UP000008064">
    <property type="component" value="Unassembled WGS sequence"/>
</dbReference>
<dbReference type="GeneID" id="18809721"/>
<dbReference type="GO" id="GO:0005634">
    <property type="term" value="C:nucleus"/>
    <property type="evidence" value="ECO:0007669"/>
    <property type="project" value="TreeGrafter"/>
</dbReference>
<protein>
    <recommendedName>
        <fullName evidence="3">SET domain-containing protein</fullName>
    </recommendedName>
</protein>
<dbReference type="SUPFAM" id="SSF82199">
    <property type="entry name" value="SET domain"/>
    <property type="match status" value="1"/>
</dbReference>
<evidence type="ECO:0000313" key="2">
    <source>
        <dbReference type="Proteomes" id="UP000008064"/>
    </source>
</evidence>
<proteinExistence type="predicted"/>
<dbReference type="AlphaFoldDB" id="F8NLD7"/>
<dbReference type="PANTHER" id="PTHR13271">
    <property type="entry name" value="UNCHARACTERIZED PUTATIVE METHYLTRANSFERASE"/>
    <property type="match status" value="1"/>
</dbReference>
<gene>
    <name evidence="1" type="ORF">SERLADRAFT_359866</name>
</gene>
<dbReference type="OrthoDB" id="42889at2759"/>